<evidence type="ECO:0000256" key="7">
    <source>
        <dbReference type="ARBA" id="ARBA00022729"/>
    </source>
</evidence>
<keyword evidence="8 16" id="KW-0064">Aspartyl protease</keyword>
<dbReference type="EC" id="3.4.23.34" evidence="5"/>
<evidence type="ECO:0000259" key="17">
    <source>
        <dbReference type="PROSITE" id="PS51767"/>
    </source>
</evidence>
<keyword evidence="10 16" id="KW-0378">Hydrolase</keyword>
<name>A0A8B9D6G4_ANSCY</name>
<evidence type="ECO:0000313" key="19">
    <source>
        <dbReference type="Proteomes" id="UP000694521"/>
    </source>
</evidence>
<feature type="domain" description="Peptidase A1" evidence="17">
    <location>
        <begin position="92"/>
        <end position="447"/>
    </location>
</feature>
<keyword evidence="12 15" id="KW-1015">Disulfide bond</keyword>
<dbReference type="PANTHER" id="PTHR47966:SF26">
    <property type="entry name" value="CATHEPSIN E"/>
    <property type="match status" value="1"/>
</dbReference>
<proteinExistence type="inferred from homology"/>
<dbReference type="GO" id="GO:0019886">
    <property type="term" value="P:antigen processing and presentation of exogenous peptide antigen via MHC class II"/>
    <property type="evidence" value="ECO:0007669"/>
    <property type="project" value="TreeGrafter"/>
</dbReference>
<evidence type="ECO:0000256" key="11">
    <source>
        <dbReference type="ARBA" id="ARBA00023145"/>
    </source>
</evidence>
<dbReference type="GO" id="GO:0004190">
    <property type="term" value="F:aspartic-type endopeptidase activity"/>
    <property type="evidence" value="ECO:0007669"/>
    <property type="project" value="UniProtKB-KW"/>
</dbReference>
<feature type="active site" evidence="14">
    <location>
        <position position="110"/>
    </location>
</feature>
<evidence type="ECO:0000256" key="5">
    <source>
        <dbReference type="ARBA" id="ARBA00013240"/>
    </source>
</evidence>
<evidence type="ECO:0000256" key="4">
    <source>
        <dbReference type="ARBA" id="ARBA00011748"/>
    </source>
</evidence>
<feature type="disulfide bond" evidence="15">
    <location>
        <begin position="123"/>
        <end position="128"/>
    </location>
</feature>
<feature type="active site" evidence="14">
    <location>
        <position position="295"/>
    </location>
</feature>
<comment type="catalytic activity">
    <reaction evidence="1">
        <text>Similar to cathepsin D, but slightly broader specificity.</text>
        <dbReference type="EC" id="3.4.23.34"/>
    </reaction>
</comment>
<dbReference type="Ensembl" id="ENSACDT00005002398.1">
    <property type="protein sequence ID" value="ENSACDP00005002052.1"/>
    <property type="gene ID" value="ENSACDG00005001420.1"/>
</dbReference>
<keyword evidence="11" id="KW-0865">Zymogen</keyword>
<evidence type="ECO:0000256" key="2">
    <source>
        <dbReference type="ARBA" id="ARBA00004177"/>
    </source>
</evidence>
<dbReference type="InterPro" id="IPR033121">
    <property type="entry name" value="PEPTIDASE_A1"/>
</dbReference>
<keyword evidence="19" id="KW-1185">Reference proteome</keyword>
<keyword evidence="13" id="KW-0325">Glycoprotein</keyword>
<evidence type="ECO:0000256" key="16">
    <source>
        <dbReference type="RuleBase" id="RU000454"/>
    </source>
</evidence>
<organism evidence="18 19">
    <name type="scientific">Anser cygnoides</name>
    <name type="common">Swan goose</name>
    <dbReference type="NCBI Taxonomy" id="8845"/>
    <lineage>
        <taxon>Eukaryota</taxon>
        <taxon>Metazoa</taxon>
        <taxon>Chordata</taxon>
        <taxon>Craniata</taxon>
        <taxon>Vertebrata</taxon>
        <taxon>Euteleostomi</taxon>
        <taxon>Archelosauria</taxon>
        <taxon>Archosauria</taxon>
        <taxon>Dinosauria</taxon>
        <taxon>Saurischia</taxon>
        <taxon>Theropoda</taxon>
        <taxon>Coelurosauria</taxon>
        <taxon>Aves</taxon>
        <taxon>Neognathae</taxon>
        <taxon>Galloanserae</taxon>
        <taxon>Anseriformes</taxon>
        <taxon>Anatidae</taxon>
        <taxon>Anserinae</taxon>
        <taxon>Anser</taxon>
    </lineage>
</organism>
<dbReference type="PROSITE" id="PS00141">
    <property type="entry name" value="ASP_PROTEASE"/>
    <property type="match status" value="2"/>
</dbReference>
<evidence type="ECO:0000256" key="9">
    <source>
        <dbReference type="ARBA" id="ARBA00022753"/>
    </source>
</evidence>
<dbReference type="InterPro" id="IPR012848">
    <property type="entry name" value="Aspartic_peptidase_N"/>
</dbReference>
<dbReference type="PROSITE" id="PS51767">
    <property type="entry name" value="PEPTIDASE_A1"/>
    <property type="match status" value="1"/>
</dbReference>
<evidence type="ECO:0000313" key="18">
    <source>
        <dbReference type="Ensembl" id="ENSACDP00005002052.1"/>
    </source>
</evidence>
<evidence type="ECO:0000256" key="15">
    <source>
        <dbReference type="PIRSR" id="PIRSR601461-2"/>
    </source>
</evidence>
<dbReference type="AlphaFoldDB" id="A0A8B9D6G4"/>
<dbReference type="Gene3D" id="2.40.70.10">
    <property type="entry name" value="Acid Proteases"/>
    <property type="match status" value="2"/>
</dbReference>
<reference evidence="18" key="1">
    <citation type="submission" date="2025-08" db="UniProtKB">
        <authorList>
            <consortium name="Ensembl"/>
        </authorList>
    </citation>
    <scope>IDENTIFICATION</scope>
</reference>
<dbReference type="Pfam" id="PF00026">
    <property type="entry name" value="Asp"/>
    <property type="match status" value="2"/>
</dbReference>
<dbReference type="PRINTS" id="PR00792">
    <property type="entry name" value="PEPSIN"/>
</dbReference>
<feature type="disulfide bond" evidence="15">
    <location>
        <begin position="328"/>
        <end position="406"/>
    </location>
</feature>
<evidence type="ECO:0000256" key="8">
    <source>
        <dbReference type="ARBA" id="ARBA00022750"/>
    </source>
</evidence>
<dbReference type="InterPro" id="IPR001969">
    <property type="entry name" value="Aspartic_peptidase_AS"/>
</dbReference>
<evidence type="ECO:0000256" key="1">
    <source>
        <dbReference type="ARBA" id="ARBA00001898"/>
    </source>
</evidence>
<reference evidence="18" key="2">
    <citation type="submission" date="2025-09" db="UniProtKB">
        <authorList>
            <consortium name="Ensembl"/>
        </authorList>
    </citation>
    <scope>IDENTIFICATION</scope>
</reference>
<evidence type="ECO:0000256" key="12">
    <source>
        <dbReference type="ARBA" id="ARBA00023157"/>
    </source>
</evidence>
<dbReference type="Proteomes" id="UP000694521">
    <property type="component" value="Unplaced"/>
</dbReference>
<dbReference type="Pfam" id="PF07966">
    <property type="entry name" value="A1_Propeptide"/>
    <property type="match status" value="1"/>
</dbReference>
<sequence>MVLGCSGWMWGLQGISIPQPAPCPGGIPSDEDPRSPRVTLTRHRSLRKTLRDRGQLSQFWKAHKIDMVQYSEDCSAFTAANEPLINYLDMEYFGQISIGTPPQNFTVVFDTGSSNLWVPSVYCTSKACTEHARFQPSHSSTYQPVGVPFSIQYGTGSLTGVIGSDQVTVEGLTVTNQQFAESVSEPGKTFLDAEFDGILGLAYPSLAVDGVTPVFDNMMAQNLVELPIFSVYMSSNPDSPLGGELLFGGFDPSRFTGTLNWVPVTQQGYWQIHLDNVQVGGTVAFCKDGCQAIVDTGTSLLTGPTKDIKKLQKYIGATPMDGEYAVECSNLNVMPDVTFTINGLPYTLTPQAYTLMVRPQAHPQLPPARCRDQKSPFLPQIGWARGRPQLCSFSSPQEYSDGMAFCTSGFQGMDVAPPAGPLWVLGDVFIRQFYSVFDRGNNRVGLAPAAP</sequence>
<protein>
    <recommendedName>
        <fullName evidence="5">cathepsin E</fullName>
        <ecNumber evidence="5">3.4.23.34</ecNumber>
    </recommendedName>
</protein>
<keyword evidence="6 16" id="KW-0645">Protease</keyword>
<dbReference type="GO" id="GO:0005768">
    <property type="term" value="C:endosome"/>
    <property type="evidence" value="ECO:0007669"/>
    <property type="project" value="UniProtKB-SubCell"/>
</dbReference>
<evidence type="ECO:0000256" key="10">
    <source>
        <dbReference type="ARBA" id="ARBA00022801"/>
    </source>
</evidence>
<dbReference type="InterPro" id="IPR001461">
    <property type="entry name" value="Aspartic_peptidase_A1"/>
</dbReference>
<comment type="similarity">
    <text evidence="3 16">Belongs to the peptidase A1 family.</text>
</comment>
<dbReference type="SUPFAM" id="SSF50630">
    <property type="entry name" value="Acid proteases"/>
    <property type="match status" value="1"/>
</dbReference>
<comment type="subunit">
    <text evidence="4">Homodimer; disulfide-linked.</text>
</comment>
<accession>A0A8B9D6G4</accession>
<feature type="disulfide bond" evidence="15">
    <location>
        <begin position="286"/>
        <end position="290"/>
    </location>
</feature>
<dbReference type="PANTHER" id="PTHR47966">
    <property type="entry name" value="BETA-SITE APP-CLEAVING ENZYME, ISOFORM A-RELATED"/>
    <property type="match status" value="1"/>
</dbReference>
<dbReference type="GO" id="GO:0006508">
    <property type="term" value="P:proteolysis"/>
    <property type="evidence" value="ECO:0007669"/>
    <property type="project" value="UniProtKB-KW"/>
</dbReference>
<dbReference type="FunFam" id="2.40.70.10:FF:000004">
    <property type="entry name" value="Pepsin A"/>
    <property type="match status" value="1"/>
</dbReference>
<evidence type="ECO:0000256" key="14">
    <source>
        <dbReference type="PIRSR" id="PIRSR601461-1"/>
    </source>
</evidence>
<evidence type="ECO:0000256" key="3">
    <source>
        <dbReference type="ARBA" id="ARBA00007447"/>
    </source>
</evidence>
<dbReference type="InterPro" id="IPR021109">
    <property type="entry name" value="Peptidase_aspartic_dom_sf"/>
</dbReference>
<comment type="subcellular location">
    <subcellularLocation>
        <location evidence="2">Endosome</location>
    </subcellularLocation>
</comment>
<keyword evidence="7" id="KW-0732">Signal</keyword>
<keyword evidence="9" id="KW-0967">Endosome</keyword>
<dbReference type="Gene3D" id="6.10.140.60">
    <property type="match status" value="1"/>
</dbReference>
<evidence type="ECO:0000256" key="6">
    <source>
        <dbReference type="ARBA" id="ARBA00022670"/>
    </source>
</evidence>
<evidence type="ECO:0000256" key="13">
    <source>
        <dbReference type="ARBA" id="ARBA00023180"/>
    </source>
</evidence>